<dbReference type="EMBL" id="JAGFBF010000005">
    <property type="protein sequence ID" value="MBO2990380.1"/>
    <property type="molecule type" value="Genomic_DNA"/>
</dbReference>
<feature type="domain" description="ABC3 transporter permease C-terminal" evidence="8">
    <location>
        <begin position="70"/>
        <end position="178"/>
    </location>
</feature>
<reference evidence="9" key="1">
    <citation type="submission" date="2021-03" db="EMBL/GenBank/DDBJ databases">
        <title>Leucobacter chromiisoli sp. nov., isolated from chromium-containing soil of chemical plant.</title>
        <authorList>
            <person name="Xu Z."/>
        </authorList>
    </citation>
    <scope>NUCLEOTIDE SEQUENCE</scope>
    <source>
        <strain evidence="9">K 70/01</strain>
    </source>
</reference>
<comment type="similarity">
    <text evidence="6">Belongs to the ABC-4 integral membrane protein family.</text>
</comment>
<feature type="transmembrane region" description="Helical" evidence="7">
    <location>
        <begin position="120"/>
        <end position="144"/>
    </location>
</feature>
<dbReference type="PANTHER" id="PTHR30572">
    <property type="entry name" value="MEMBRANE COMPONENT OF TRANSPORTER-RELATED"/>
    <property type="match status" value="1"/>
</dbReference>
<evidence type="ECO:0000256" key="2">
    <source>
        <dbReference type="ARBA" id="ARBA00022475"/>
    </source>
</evidence>
<evidence type="ECO:0000256" key="6">
    <source>
        <dbReference type="ARBA" id="ARBA00038076"/>
    </source>
</evidence>
<feature type="transmembrane region" description="Helical" evidence="7">
    <location>
        <begin position="438"/>
        <end position="458"/>
    </location>
</feature>
<feature type="transmembrane region" description="Helical" evidence="7">
    <location>
        <begin position="214"/>
        <end position="235"/>
    </location>
</feature>
<feature type="domain" description="ABC3 transporter permease C-terminal" evidence="8">
    <location>
        <begin position="350"/>
        <end position="468"/>
    </location>
</feature>
<evidence type="ECO:0000313" key="9">
    <source>
        <dbReference type="EMBL" id="MBO2990380.1"/>
    </source>
</evidence>
<dbReference type="AlphaFoldDB" id="A0A939QDY5"/>
<keyword evidence="10" id="KW-1185">Reference proteome</keyword>
<accession>A0A939QDY5</accession>
<protein>
    <submittedName>
        <fullName evidence="9">ABC transporter permease</fullName>
    </submittedName>
</protein>
<comment type="caution">
    <text evidence="9">The sequence shown here is derived from an EMBL/GenBank/DDBJ whole genome shotgun (WGS) entry which is preliminary data.</text>
</comment>
<keyword evidence="4 7" id="KW-1133">Transmembrane helix</keyword>
<sequence>MSGGGGGSRSAGRPPAGLREHAATVTVSALSGLFAVALILGTGVLTAALDPDLVDASGTFWLMLMIVSAVFILIALYVGAIVTANTFATIIAGRVRTIALYRLIGATAQQVRRRVAAEGLLMGCVGALVGGALAVGLIVGIVQWGPGWGWLPAGREYPVFHPLAFVAVGVVALTTWIAARAGSRRVAGVSPVAATGAAVELPQAASVRRTGRTVVAIALIACGAALLTAGILLGFVGPMGLFVAFWGGVLSFSGIAVGAHLIMPPLLRWAALPLAGGPTGRLAGANAIRFPERSARATIGLVIGVTLVTMFAVALATYEQMTLQMFAQDPEMEVVLRDTLAVTTAVFSGLVGFSALIAAVGMVNTLSLGVLQRTREFGLLRALGFSGGQIRSMVAIESAQMTVVALGFGLLLGTIYGWTAAQSLMGSEAGLTAPTLPWPVLAGIVVFGVLLAAVAAVAPARRAARVSPVAALAIE</sequence>
<dbReference type="Proteomes" id="UP000668403">
    <property type="component" value="Unassembled WGS sequence"/>
</dbReference>
<feature type="transmembrane region" description="Helical" evidence="7">
    <location>
        <begin position="60"/>
        <end position="93"/>
    </location>
</feature>
<evidence type="ECO:0000313" key="10">
    <source>
        <dbReference type="Proteomes" id="UP000668403"/>
    </source>
</evidence>
<evidence type="ECO:0000256" key="5">
    <source>
        <dbReference type="ARBA" id="ARBA00023136"/>
    </source>
</evidence>
<feature type="transmembrane region" description="Helical" evidence="7">
    <location>
        <begin position="345"/>
        <end position="371"/>
    </location>
</feature>
<dbReference type="InterPro" id="IPR003838">
    <property type="entry name" value="ABC3_permease_C"/>
</dbReference>
<feature type="transmembrane region" description="Helical" evidence="7">
    <location>
        <begin position="21"/>
        <end position="48"/>
    </location>
</feature>
<evidence type="ECO:0000256" key="1">
    <source>
        <dbReference type="ARBA" id="ARBA00004651"/>
    </source>
</evidence>
<name>A0A939QDY5_9MICO</name>
<proteinExistence type="inferred from homology"/>
<dbReference type="PANTHER" id="PTHR30572:SF4">
    <property type="entry name" value="ABC TRANSPORTER PERMEASE YTRF"/>
    <property type="match status" value="1"/>
</dbReference>
<dbReference type="RefSeq" id="WP_208239326.1">
    <property type="nucleotide sequence ID" value="NZ_BAAAQU010000002.1"/>
</dbReference>
<keyword evidence="2" id="KW-1003">Cell membrane</keyword>
<dbReference type="GO" id="GO:0022857">
    <property type="term" value="F:transmembrane transporter activity"/>
    <property type="evidence" value="ECO:0007669"/>
    <property type="project" value="TreeGrafter"/>
</dbReference>
<feature type="transmembrane region" description="Helical" evidence="7">
    <location>
        <begin position="159"/>
        <end position="179"/>
    </location>
</feature>
<keyword evidence="3 7" id="KW-0812">Transmembrane</keyword>
<evidence type="ECO:0000256" key="7">
    <source>
        <dbReference type="SAM" id="Phobius"/>
    </source>
</evidence>
<dbReference type="Pfam" id="PF02687">
    <property type="entry name" value="FtsX"/>
    <property type="match status" value="2"/>
</dbReference>
<evidence type="ECO:0000256" key="3">
    <source>
        <dbReference type="ARBA" id="ARBA00022692"/>
    </source>
</evidence>
<evidence type="ECO:0000259" key="8">
    <source>
        <dbReference type="Pfam" id="PF02687"/>
    </source>
</evidence>
<dbReference type="InterPro" id="IPR050250">
    <property type="entry name" value="Macrolide_Exporter_MacB"/>
</dbReference>
<gene>
    <name evidence="9" type="ORF">J4H85_10290</name>
</gene>
<feature type="transmembrane region" description="Helical" evidence="7">
    <location>
        <begin position="241"/>
        <end position="262"/>
    </location>
</feature>
<feature type="transmembrane region" description="Helical" evidence="7">
    <location>
        <begin position="392"/>
        <end position="418"/>
    </location>
</feature>
<keyword evidence="5 7" id="KW-0472">Membrane</keyword>
<feature type="transmembrane region" description="Helical" evidence="7">
    <location>
        <begin position="299"/>
        <end position="318"/>
    </location>
</feature>
<evidence type="ECO:0000256" key="4">
    <source>
        <dbReference type="ARBA" id="ARBA00022989"/>
    </source>
</evidence>
<organism evidence="9 10">
    <name type="scientific">Leucobacter tardus</name>
    <dbReference type="NCBI Taxonomy" id="501483"/>
    <lineage>
        <taxon>Bacteria</taxon>
        <taxon>Bacillati</taxon>
        <taxon>Actinomycetota</taxon>
        <taxon>Actinomycetes</taxon>
        <taxon>Micrococcales</taxon>
        <taxon>Microbacteriaceae</taxon>
        <taxon>Leucobacter</taxon>
    </lineage>
</organism>
<dbReference type="GO" id="GO:0005886">
    <property type="term" value="C:plasma membrane"/>
    <property type="evidence" value="ECO:0007669"/>
    <property type="project" value="UniProtKB-SubCell"/>
</dbReference>
<comment type="subcellular location">
    <subcellularLocation>
        <location evidence="1">Cell membrane</location>
        <topology evidence="1">Multi-pass membrane protein</topology>
    </subcellularLocation>
</comment>